<evidence type="ECO:0000313" key="5">
    <source>
        <dbReference type="Proteomes" id="UP000245283"/>
    </source>
</evidence>
<dbReference type="InterPro" id="IPR052913">
    <property type="entry name" value="Glycopeptide_resist_protein"/>
</dbReference>
<dbReference type="PANTHER" id="PTHR35788">
    <property type="entry name" value="EXPORTED PROTEIN-RELATED"/>
    <property type="match status" value="1"/>
</dbReference>
<feature type="compositionally biased region" description="Basic and acidic residues" evidence="1">
    <location>
        <begin position="1"/>
        <end position="39"/>
    </location>
</feature>
<dbReference type="InterPro" id="IPR022029">
    <property type="entry name" value="YoaR-like_PG-bd"/>
</dbReference>
<evidence type="ECO:0000256" key="2">
    <source>
        <dbReference type="SAM" id="Phobius"/>
    </source>
</evidence>
<dbReference type="EMBL" id="QETB01000001">
    <property type="protein sequence ID" value="PWF27378.1"/>
    <property type="molecule type" value="Genomic_DNA"/>
</dbReference>
<dbReference type="Pfam" id="PF12229">
    <property type="entry name" value="PG_binding_4"/>
    <property type="match status" value="2"/>
</dbReference>
<feature type="compositionally biased region" description="Low complexity" evidence="1">
    <location>
        <begin position="52"/>
        <end position="81"/>
    </location>
</feature>
<evidence type="ECO:0000256" key="1">
    <source>
        <dbReference type="SAM" id="MobiDB-lite"/>
    </source>
</evidence>
<keyword evidence="2" id="KW-1133">Transmembrane helix</keyword>
<dbReference type="Pfam" id="PF04294">
    <property type="entry name" value="VanW"/>
    <property type="match status" value="1"/>
</dbReference>
<keyword evidence="2" id="KW-0472">Membrane</keyword>
<sequence length="652" mass="69046">MEGRPVNEDDSRENEDRTLGEAVFGRDGDETPPTEHTDIPEASPTPEEPAETEATAGTEATAAIPPVVPPVEASSAASDDIPPSDEGSDPTKKKRRRWPWITAAAVVVVAAAYVGGAFYYADRVPKGTEVAGIKMGGLDRDAAAAKLKADVVDQLSQPVELAVEGADDLDPITINPSDYSLAVDENATVDSVVGFSLSPARMWAHLAGGSNVDPVYSYDEDQLATTVDSIAEQTDREPENASIAFDGTEPVLTEAKVGLALDKDATSTVLSEELLTQPSPITLAAEEAEPDITTDAANEVLSDVAEPLVASNITVSVKDQTTDLTPGQLAEAASFKESDGKLALNVDGEELADAVTEALPDTLTPGKDATIKIVDHSTPKITESEDGLGIGADELAEAVVGLNKDDTDRTIALEPTEVPADFTTEDAEELGIKEVISEIKTPLTDDSVRTKNLLVGTKKITNTLVKPDETFSLEEALGPITAENGFVSSGVVANGFNSTAMGGGLSQLSTNTFNIGYLGGMEDVEHKPHSKYFDRYPMGREATLWEGTIDMKWKNTSPYGVVIDTWVADGYVHSQLWSTKYWDVKASTSDPYNYRQPTTKNNTAADCVPSGAGGAGFTVDVSRTVSHDGTTNDDLSGSYSWTYSPVDAVTCN</sequence>
<dbReference type="Proteomes" id="UP000245283">
    <property type="component" value="Unassembled WGS sequence"/>
</dbReference>
<accession>A0A2V1K7D8</accession>
<feature type="domain" description="YoaR-like putative peptidoglycan binding" evidence="3">
    <location>
        <begin position="172"/>
        <end position="279"/>
    </location>
</feature>
<protein>
    <recommendedName>
        <fullName evidence="3">YoaR-like putative peptidoglycan binding domain-containing protein</fullName>
    </recommendedName>
</protein>
<dbReference type="AlphaFoldDB" id="A0A2V1K7D8"/>
<evidence type="ECO:0000313" key="4">
    <source>
        <dbReference type="EMBL" id="PWF27378.1"/>
    </source>
</evidence>
<feature type="region of interest" description="Disordered" evidence="1">
    <location>
        <begin position="1"/>
        <end position="96"/>
    </location>
</feature>
<keyword evidence="5" id="KW-1185">Reference proteome</keyword>
<dbReference type="OrthoDB" id="9813301at2"/>
<evidence type="ECO:0000259" key="3">
    <source>
        <dbReference type="Pfam" id="PF12229"/>
    </source>
</evidence>
<keyword evidence="2" id="KW-0812">Transmembrane</keyword>
<dbReference type="PANTHER" id="PTHR35788:SF1">
    <property type="entry name" value="EXPORTED PROTEIN"/>
    <property type="match status" value="1"/>
</dbReference>
<dbReference type="InterPro" id="IPR007391">
    <property type="entry name" value="Vancomycin_resist_VanW"/>
</dbReference>
<gene>
    <name evidence="4" type="ORF">DD236_03050</name>
</gene>
<comment type="caution">
    <text evidence="4">The sequence shown here is derived from an EMBL/GenBank/DDBJ whole genome shotgun (WGS) entry which is preliminary data.</text>
</comment>
<reference evidence="5" key="1">
    <citation type="submission" date="2018-05" db="EMBL/GenBank/DDBJ databases">
        <authorList>
            <person name="Li Y."/>
        </authorList>
    </citation>
    <scope>NUCLEOTIDE SEQUENCE [LARGE SCALE GENOMIC DNA]</scope>
    <source>
        <strain evidence="5">sk1b4</strain>
    </source>
</reference>
<feature type="transmembrane region" description="Helical" evidence="2">
    <location>
        <begin position="100"/>
        <end position="121"/>
    </location>
</feature>
<proteinExistence type="predicted"/>
<organism evidence="4 5">
    <name type="scientific">Ancrocorticia populi</name>
    <dbReference type="NCBI Taxonomy" id="2175228"/>
    <lineage>
        <taxon>Bacteria</taxon>
        <taxon>Bacillati</taxon>
        <taxon>Actinomycetota</taxon>
        <taxon>Actinomycetes</taxon>
        <taxon>Actinomycetales</taxon>
        <taxon>Actinomycetaceae</taxon>
        <taxon>Ancrocorticia</taxon>
    </lineage>
</organism>
<name>A0A2V1K7D8_9ACTO</name>
<feature type="domain" description="YoaR-like putative peptidoglycan binding" evidence="3">
    <location>
        <begin position="332"/>
        <end position="406"/>
    </location>
</feature>